<evidence type="ECO:0008006" key="4">
    <source>
        <dbReference type="Google" id="ProtNLM"/>
    </source>
</evidence>
<proteinExistence type="predicted"/>
<keyword evidence="1" id="KW-0732">Signal</keyword>
<reference evidence="2" key="1">
    <citation type="submission" date="2020-08" db="EMBL/GenBank/DDBJ databases">
        <title>Genome sequencing and assembly of the red palm weevil Rhynchophorus ferrugineus.</title>
        <authorList>
            <person name="Dias G.B."/>
            <person name="Bergman C.M."/>
            <person name="Manee M."/>
        </authorList>
    </citation>
    <scope>NUCLEOTIDE SEQUENCE</scope>
    <source>
        <strain evidence="2">AA-2017</strain>
        <tissue evidence="2">Whole larva</tissue>
    </source>
</reference>
<comment type="caution">
    <text evidence="2">The sequence shown here is derived from an EMBL/GenBank/DDBJ whole genome shotgun (WGS) entry which is preliminary data.</text>
</comment>
<dbReference type="Proteomes" id="UP000625711">
    <property type="component" value="Unassembled WGS sequence"/>
</dbReference>
<keyword evidence="3" id="KW-1185">Reference proteome</keyword>
<protein>
    <recommendedName>
        <fullName evidence="4">Secreted protein</fullName>
    </recommendedName>
</protein>
<organism evidence="2 3">
    <name type="scientific">Rhynchophorus ferrugineus</name>
    <name type="common">Red palm weevil</name>
    <name type="synonym">Curculio ferrugineus</name>
    <dbReference type="NCBI Taxonomy" id="354439"/>
    <lineage>
        <taxon>Eukaryota</taxon>
        <taxon>Metazoa</taxon>
        <taxon>Ecdysozoa</taxon>
        <taxon>Arthropoda</taxon>
        <taxon>Hexapoda</taxon>
        <taxon>Insecta</taxon>
        <taxon>Pterygota</taxon>
        <taxon>Neoptera</taxon>
        <taxon>Endopterygota</taxon>
        <taxon>Coleoptera</taxon>
        <taxon>Polyphaga</taxon>
        <taxon>Cucujiformia</taxon>
        <taxon>Curculionidae</taxon>
        <taxon>Dryophthorinae</taxon>
        <taxon>Rhynchophorus</taxon>
    </lineage>
</organism>
<feature type="chain" id="PRO_5032489959" description="Secreted protein" evidence="1">
    <location>
        <begin position="17"/>
        <end position="115"/>
    </location>
</feature>
<dbReference type="OrthoDB" id="8192785at2759"/>
<evidence type="ECO:0000313" key="3">
    <source>
        <dbReference type="Proteomes" id="UP000625711"/>
    </source>
</evidence>
<gene>
    <name evidence="2" type="ORF">GWI33_018700</name>
</gene>
<evidence type="ECO:0000313" key="2">
    <source>
        <dbReference type="EMBL" id="KAF7268137.1"/>
    </source>
</evidence>
<accession>A0A834I6U0</accession>
<sequence length="115" mass="12735">MIRLFSIFFVAALVAGQSSDGCTRTDLKPIQFGDCSDVSNYRKVIYSKTCIFEFDQRNYTIGWQGAEKVACVRVNTNGNVHLVQGGIGDQLAVVFIESSKGVELDWESDIFVQGD</sequence>
<dbReference type="AlphaFoldDB" id="A0A834I6U0"/>
<name>A0A834I6U0_RHYFE</name>
<evidence type="ECO:0000256" key="1">
    <source>
        <dbReference type="SAM" id="SignalP"/>
    </source>
</evidence>
<feature type="signal peptide" evidence="1">
    <location>
        <begin position="1"/>
        <end position="16"/>
    </location>
</feature>
<dbReference type="EMBL" id="JAACXV010014341">
    <property type="protein sequence ID" value="KAF7268137.1"/>
    <property type="molecule type" value="Genomic_DNA"/>
</dbReference>